<keyword evidence="4" id="KW-0067">ATP-binding</keyword>
<dbReference type="Pfam" id="PF00069">
    <property type="entry name" value="Pkinase"/>
    <property type="match status" value="1"/>
</dbReference>
<dbReference type="GO" id="GO:0005524">
    <property type="term" value="F:ATP binding"/>
    <property type="evidence" value="ECO:0007669"/>
    <property type="project" value="UniProtKB-KW"/>
</dbReference>
<dbReference type="Pfam" id="PF08238">
    <property type="entry name" value="Sel1"/>
    <property type="match status" value="2"/>
</dbReference>
<feature type="compositionally biased region" description="Low complexity" evidence="5">
    <location>
        <begin position="278"/>
        <end position="293"/>
    </location>
</feature>
<dbReference type="InterPro" id="IPR000719">
    <property type="entry name" value="Prot_kinase_dom"/>
</dbReference>
<dbReference type="InterPro" id="IPR006597">
    <property type="entry name" value="Sel1-like"/>
</dbReference>
<evidence type="ECO:0000313" key="9">
    <source>
        <dbReference type="Proteomes" id="UP000284605"/>
    </source>
</evidence>
<dbReference type="Gene3D" id="1.10.510.10">
    <property type="entry name" value="Transferase(Phosphotransferase) domain 1"/>
    <property type="match status" value="1"/>
</dbReference>
<comment type="caution">
    <text evidence="8">The sequence shown here is derived from an EMBL/GenBank/DDBJ whole genome shotgun (WGS) entry which is preliminary data.</text>
</comment>
<dbReference type="AlphaFoldDB" id="A0A418WE95"/>
<dbReference type="GO" id="GO:0004674">
    <property type="term" value="F:protein serine/threonine kinase activity"/>
    <property type="evidence" value="ECO:0007669"/>
    <property type="project" value="TreeGrafter"/>
</dbReference>
<dbReference type="EMBL" id="QYUK01000011">
    <property type="protein sequence ID" value="RJF88322.1"/>
    <property type="molecule type" value="Genomic_DNA"/>
</dbReference>
<dbReference type="Proteomes" id="UP000284605">
    <property type="component" value="Unassembled WGS sequence"/>
</dbReference>
<dbReference type="Gene3D" id="3.30.200.20">
    <property type="entry name" value="Phosphorylase Kinase, domain 1"/>
    <property type="match status" value="1"/>
</dbReference>
<dbReference type="PANTHER" id="PTHR43289">
    <property type="entry name" value="MITOGEN-ACTIVATED PROTEIN KINASE KINASE KINASE 20-RELATED"/>
    <property type="match status" value="1"/>
</dbReference>
<dbReference type="PROSITE" id="PS00109">
    <property type="entry name" value="PROTEIN_KINASE_TYR"/>
    <property type="match status" value="1"/>
</dbReference>
<reference evidence="8 9" key="1">
    <citation type="submission" date="2018-09" db="EMBL/GenBank/DDBJ databases">
        <authorList>
            <person name="Zhu H."/>
        </authorList>
    </citation>
    <scope>NUCLEOTIDE SEQUENCE [LARGE SCALE GENOMIC DNA]</scope>
    <source>
        <strain evidence="8 9">K1W22B-8</strain>
    </source>
</reference>
<feature type="transmembrane region" description="Helical" evidence="6">
    <location>
        <begin position="298"/>
        <end position="320"/>
    </location>
</feature>
<dbReference type="PRINTS" id="PR01217">
    <property type="entry name" value="PRICHEXTENSN"/>
</dbReference>
<evidence type="ECO:0000256" key="2">
    <source>
        <dbReference type="ARBA" id="ARBA00022741"/>
    </source>
</evidence>
<evidence type="ECO:0000256" key="6">
    <source>
        <dbReference type="SAM" id="Phobius"/>
    </source>
</evidence>
<sequence length="611" mass="64492">MLGHTYRIIAFLARGGMGEVYRARHDTLGTEHAIKIIRPELASVPDVVELFRREAITLRRIHHRGIVSYDGLFRDEQGRTYLVMEYVDGPSLGHVMRERPLTVDEVRMVKRRAAEALAVAHEEGVFHRDLSPDNVIFEHGQIDHPKIIDFGIAKLSDPTEKTVVGDQFAGKYSYVAPEQFGLYGGQVDGRSDIYSLALVLAAGALGQKLDMGFSLQTAVAKRGAVPDLSALPAALRDEIGAMLAPDPAQRPQSMRELVEAEITRAAGDAKPPPIIGVPTKTTKSKSAAATPKSGASRVALWAGLGLLVIAAGGVGTVAVVKPELLFGKTTVVANGPPPPPALPDTPSPPPPPVSPPVSPPPPPPPPVSPPPPPPVSPPPVSPPPPPVLPPPPPVSPPPPPASPPPPPTLPDLPSPPPPPVSPPPPPVSPPPPPPPPAEVIVPVTVCDRLAADPEDRERAREAGQPIAGIADPKAIESARAVDACKKAVHDFPEVVRFRFQLGRAYVAAGDDNAGFEQLRIAAESGHAVAKSDLGLLYFLGKGVEKDERTALEWFRRASDDNVASAQYNLGIIYEKGLGGVPADRATAKAWYRKAAAQGNAKAIQALARLGG</sequence>
<evidence type="ECO:0000256" key="5">
    <source>
        <dbReference type="SAM" id="MobiDB-lite"/>
    </source>
</evidence>
<keyword evidence="2" id="KW-0547">Nucleotide-binding</keyword>
<feature type="region of interest" description="Disordered" evidence="5">
    <location>
        <begin position="335"/>
        <end position="439"/>
    </location>
</feature>
<dbReference type="InterPro" id="IPR011009">
    <property type="entry name" value="Kinase-like_dom_sf"/>
</dbReference>
<feature type="region of interest" description="Disordered" evidence="5">
    <location>
        <begin position="268"/>
        <end position="293"/>
    </location>
</feature>
<dbReference type="Gene3D" id="1.25.40.10">
    <property type="entry name" value="Tetratricopeptide repeat domain"/>
    <property type="match status" value="1"/>
</dbReference>
<keyword evidence="6" id="KW-0472">Membrane</keyword>
<dbReference type="PANTHER" id="PTHR43289:SF6">
    <property type="entry name" value="SERINE_THREONINE-PROTEIN KINASE NEKL-3"/>
    <property type="match status" value="1"/>
</dbReference>
<protein>
    <recommendedName>
        <fullName evidence="7">Protein kinase domain-containing protein</fullName>
    </recommendedName>
</protein>
<keyword evidence="6" id="KW-0812">Transmembrane</keyword>
<dbReference type="RefSeq" id="WP_119778958.1">
    <property type="nucleotide sequence ID" value="NZ_QYUK01000011.1"/>
</dbReference>
<dbReference type="InterPro" id="IPR011990">
    <property type="entry name" value="TPR-like_helical_dom_sf"/>
</dbReference>
<evidence type="ECO:0000259" key="7">
    <source>
        <dbReference type="PROSITE" id="PS50011"/>
    </source>
</evidence>
<name>A0A418WE95_9PROT</name>
<gene>
    <name evidence="8" type="ORF">D3874_15955</name>
</gene>
<keyword evidence="6" id="KW-1133">Transmembrane helix</keyword>
<organism evidence="8 9">
    <name type="scientific">Oleomonas cavernae</name>
    <dbReference type="NCBI Taxonomy" id="2320859"/>
    <lineage>
        <taxon>Bacteria</taxon>
        <taxon>Pseudomonadati</taxon>
        <taxon>Pseudomonadota</taxon>
        <taxon>Alphaproteobacteria</taxon>
        <taxon>Acetobacterales</taxon>
        <taxon>Acetobacteraceae</taxon>
        <taxon>Oleomonas</taxon>
    </lineage>
</organism>
<feature type="domain" description="Protein kinase" evidence="7">
    <location>
        <begin position="6"/>
        <end position="262"/>
    </location>
</feature>
<dbReference type="SMART" id="SM00671">
    <property type="entry name" value="SEL1"/>
    <property type="match status" value="3"/>
</dbReference>
<dbReference type="PROSITE" id="PS50011">
    <property type="entry name" value="PROTEIN_KINASE_DOM"/>
    <property type="match status" value="1"/>
</dbReference>
<accession>A0A418WE95</accession>
<dbReference type="SUPFAM" id="SSF56112">
    <property type="entry name" value="Protein kinase-like (PK-like)"/>
    <property type="match status" value="1"/>
</dbReference>
<dbReference type="InterPro" id="IPR008266">
    <property type="entry name" value="Tyr_kinase_AS"/>
</dbReference>
<dbReference type="OrthoDB" id="9801841at2"/>
<keyword evidence="3" id="KW-0418">Kinase</keyword>
<keyword evidence="9" id="KW-1185">Reference proteome</keyword>
<proteinExistence type="predicted"/>
<evidence type="ECO:0000256" key="1">
    <source>
        <dbReference type="ARBA" id="ARBA00022679"/>
    </source>
</evidence>
<feature type="compositionally biased region" description="Pro residues" evidence="5">
    <location>
        <begin position="335"/>
        <end position="437"/>
    </location>
</feature>
<evidence type="ECO:0000256" key="3">
    <source>
        <dbReference type="ARBA" id="ARBA00022777"/>
    </source>
</evidence>
<evidence type="ECO:0000256" key="4">
    <source>
        <dbReference type="ARBA" id="ARBA00022840"/>
    </source>
</evidence>
<dbReference type="SUPFAM" id="SSF81901">
    <property type="entry name" value="HCP-like"/>
    <property type="match status" value="1"/>
</dbReference>
<evidence type="ECO:0000313" key="8">
    <source>
        <dbReference type="EMBL" id="RJF88322.1"/>
    </source>
</evidence>
<dbReference type="CDD" id="cd14014">
    <property type="entry name" value="STKc_PknB_like"/>
    <property type="match status" value="1"/>
</dbReference>
<keyword evidence="1" id="KW-0808">Transferase</keyword>